<dbReference type="Proteomes" id="UP001242045">
    <property type="component" value="Unassembled WGS sequence"/>
</dbReference>
<sequence>MKIELAGIFDVTAPVSDAYGFLTDPSRFAPLLPMFKELSGVEDDRFRVVLDVGMPQIRGKAEANVVFVERHSDQRAVMRSTMRHALGMADSDMSFDLVPQGAGTRVSWRCSSTVRGTLASLASGILAPLARRNVDAMIASVQEELGAVPSEAGVAPLTPVAGSSEAPPSPRPDLSPGWWARLGAWFARAFGAGGRA</sequence>
<dbReference type="Gene3D" id="3.30.530.20">
    <property type="match status" value="1"/>
</dbReference>
<evidence type="ECO:0000313" key="1">
    <source>
        <dbReference type="EMBL" id="MDP9896840.1"/>
    </source>
</evidence>
<dbReference type="PANTHER" id="PTHR38588:SF1">
    <property type="entry name" value="BLL0334 PROTEIN"/>
    <property type="match status" value="1"/>
</dbReference>
<evidence type="ECO:0000313" key="2">
    <source>
        <dbReference type="Proteomes" id="UP001242045"/>
    </source>
</evidence>
<reference evidence="1" key="1">
    <citation type="submission" date="2023-07" db="EMBL/GenBank/DDBJ databases">
        <title>Sorghum-associated microbial communities from plants grown in Nebraska, USA.</title>
        <authorList>
            <person name="Schachtman D."/>
        </authorList>
    </citation>
    <scope>NUCLEOTIDE SEQUENCE</scope>
    <source>
        <strain evidence="1">DS3754</strain>
    </source>
</reference>
<dbReference type="EMBL" id="JAUSRD010000021">
    <property type="protein sequence ID" value="MDP9896840.1"/>
    <property type="molecule type" value="Genomic_DNA"/>
</dbReference>
<dbReference type="SUPFAM" id="SSF55961">
    <property type="entry name" value="Bet v1-like"/>
    <property type="match status" value="1"/>
</dbReference>
<dbReference type="PANTHER" id="PTHR38588">
    <property type="entry name" value="BLL0334 PROTEIN"/>
    <property type="match status" value="1"/>
</dbReference>
<accession>A0AAW8DBX7</accession>
<protein>
    <submittedName>
        <fullName evidence="1">Carbon monoxide dehydrogenase subunit G</fullName>
    </submittedName>
</protein>
<name>A0AAW8DBX7_9BURK</name>
<comment type="caution">
    <text evidence="1">The sequence shown here is derived from an EMBL/GenBank/DDBJ whole genome shotgun (WGS) entry which is preliminary data.</text>
</comment>
<proteinExistence type="predicted"/>
<dbReference type="Pfam" id="PF06240">
    <property type="entry name" value="COXG"/>
    <property type="match status" value="1"/>
</dbReference>
<dbReference type="InterPro" id="IPR023393">
    <property type="entry name" value="START-like_dom_sf"/>
</dbReference>
<gene>
    <name evidence="1" type="ORF">J2W31_005981</name>
</gene>
<organism evidence="1 2">
    <name type="scientific">Variovorax boronicumulans</name>
    <dbReference type="NCBI Taxonomy" id="436515"/>
    <lineage>
        <taxon>Bacteria</taxon>
        <taxon>Pseudomonadati</taxon>
        <taxon>Pseudomonadota</taxon>
        <taxon>Betaproteobacteria</taxon>
        <taxon>Burkholderiales</taxon>
        <taxon>Comamonadaceae</taxon>
        <taxon>Variovorax</taxon>
    </lineage>
</organism>
<dbReference type="InterPro" id="IPR010419">
    <property type="entry name" value="CO_DH_gsu"/>
</dbReference>
<dbReference type="AlphaFoldDB" id="A0AAW8DBX7"/>
<dbReference type="RefSeq" id="WP_307686994.1">
    <property type="nucleotide sequence ID" value="NZ_JAUSRD010000021.1"/>
</dbReference>